<dbReference type="GO" id="GO:0000470">
    <property type="term" value="P:maturation of LSU-rRNA"/>
    <property type="evidence" value="ECO:0000318"/>
    <property type="project" value="GO_Central"/>
</dbReference>
<dbReference type="GO" id="GO:0035657">
    <property type="term" value="C:eRF1 methyltransferase complex"/>
    <property type="evidence" value="ECO:0007669"/>
    <property type="project" value="EnsemblFungi"/>
</dbReference>
<dbReference type="InterPro" id="IPR005651">
    <property type="entry name" value="Trm112-like"/>
</dbReference>
<dbReference type="GO" id="GO:0046982">
    <property type="term" value="F:protein heterodimerization activity"/>
    <property type="evidence" value="ECO:0007669"/>
    <property type="project" value="InterPro"/>
</dbReference>
<dbReference type="VEuPathDB" id="FungiDB:AN10721"/>
<dbReference type="GO" id="GO:0002098">
    <property type="term" value="P:tRNA wobble uridine modification"/>
    <property type="evidence" value="ECO:0007669"/>
    <property type="project" value="EnsemblFungi"/>
</dbReference>
<dbReference type="GeneID" id="74896562"/>
<dbReference type="InParanoid" id="C8VFD1"/>
<accession>C8VFD1</accession>
<dbReference type="RefSeq" id="XP_050468174.1">
    <property type="nucleotide sequence ID" value="XM_050612231.1"/>
</dbReference>
<dbReference type="Proteomes" id="UP000000560">
    <property type="component" value="Chromosome V"/>
</dbReference>
<dbReference type="GO" id="GO:0043528">
    <property type="term" value="C:tRNA (m2G10) methyltransferase complex"/>
    <property type="evidence" value="ECO:0000318"/>
    <property type="project" value="GO_Central"/>
</dbReference>
<dbReference type="FunFam" id="2.20.25.10:FF:000021">
    <property type="entry name" value="Multifunctional methyltransferase subunit trm112"/>
    <property type="match status" value="1"/>
</dbReference>
<proteinExistence type="inferred from homology"/>
<dbReference type="AlphaFoldDB" id="C8VFD1"/>
<gene>
    <name evidence="8" type="ORF">ANIA_10721</name>
</gene>
<keyword evidence="9" id="KW-1185">Reference proteome</keyword>
<reference evidence="9" key="1">
    <citation type="journal article" date="2005" name="Nature">
        <title>Sequencing of Aspergillus nidulans and comparative analysis with A. fumigatus and A. oryzae.</title>
        <authorList>
            <person name="Galagan J.E."/>
            <person name="Calvo S.E."/>
            <person name="Cuomo C."/>
            <person name="Ma L.J."/>
            <person name="Wortman J.R."/>
            <person name="Batzoglou S."/>
            <person name="Lee S.I."/>
            <person name="Basturkmen M."/>
            <person name="Spevak C.C."/>
            <person name="Clutterbuck J."/>
            <person name="Kapitonov V."/>
            <person name="Jurka J."/>
            <person name="Scazzocchio C."/>
            <person name="Farman M."/>
            <person name="Butler J."/>
            <person name="Purcell S."/>
            <person name="Harris S."/>
            <person name="Braus G.H."/>
            <person name="Draht O."/>
            <person name="Busch S."/>
            <person name="D'Enfert C."/>
            <person name="Bouchier C."/>
            <person name="Goldman G.H."/>
            <person name="Bell-Pedersen D."/>
            <person name="Griffiths-Jones S."/>
            <person name="Doonan J.H."/>
            <person name="Yu J."/>
            <person name="Vienken K."/>
            <person name="Pain A."/>
            <person name="Freitag M."/>
            <person name="Selker E.U."/>
            <person name="Archer D.B."/>
            <person name="Penalva M.A."/>
            <person name="Oakley B.R."/>
            <person name="Momany M."/>
            <person name="Tanaka T."/>
            <person name="Kumagai T."/>
            <person name="Asai K."/>
            <person name="Machida M."/>
            <person name="Nierman W.C."/>
            <person name="Denning D.W."/>
            <person name="Caddick M."/>
            <person name="Hynes M."/>
            <person name="Paoletti M."/>
            <person name="Fischer R."/>
            <person name="Miller B."/>
            <person name="Dyer P."/>
            <person name="Sachs M.S."/>
            <person name="Osmani S.A."/>
            <person name="Birren B.W."/>
        </authorList>
    </citation>
    <scope>NUCLEOTIDE SEQUENCE [LARGE SCALE GENOMIC DNA]</scope>
    <source>
        <strain evidence="9">FGSC A4 / ATCC 38163 / CBS 112.46 / NRRL 194 / M139</strain>
    </source>
</reference>
<dbReference type="KEGG" id="ani:ANIA_10721"/>
<dbReference type="Pfam" id="PF03966">
    <property type="entry name" value="Trm112p"/>
    <property type="match status" value="1"/>
</dbReference>
<organism evidence="8 9">
    <name type="scientific">Emericella nidulans (strain FGSC A4 / ATCC 38163 / CBS 112.46 / NRRL 194 / M139)</name>
    <name type="common">Aspergillus nidulans</name>
    <dbReference type="NCBI Taxonomy" id="227321"/>
    <lineage>
        <taxon>Eukaryota</taxon>
        <taxon>Fungi</taxon>
        <taxon>Dikarya</taxon>
        <taxon>Ascomycota</taxon>
        <taxon>Pezizomycotina</taxon>
        <taxon>Eurotiomycetes</taxon>
        <taxon>Eurotiomycetidae</taxon>
        <taxon>Eurotiales</taxon>
        <taxon>Aspergillaceae</taxon>
        <taxon>Aspergillus</taxon>
        <taxon>Aspergillus subgen. Nidulantes</taxon>
    </lineage>
</organism>
<dbReference type="eggNOG" id="KOG1088">
    <property type="taxonomic scope" value="Eukaryota"/>
</dbReference>
<dbReference type="PANTHER" id="PTHR12773:SF0">
    <property type="entry name" value="MULTIFUNCTIONAL METHYLTRANSFERASE SUBUNIT TRM112-LIKE PROTEIN"/>
    <property type="match status" value="1"/>
</dbReference>
<evidence type="ECO:0000256" key="6">
    <source>
        <dbReference type="ARBA" id="ARBA00069342"/>
    </source>
</evidence>
<evidence type="ECO:0000256" key="7">
    <source>
        <dbReference type="ARBA" id="ARBA00083044"/>
    </source>
</evidence>
<dbReference type="GO" id="GO:0160102">
    <property type="term" value="F:tRNA (guanine(10)-N2)-methyltransferase activity"/>
    <property type="evidence" value="ECO:0007669"/>
    <property type="project" value="EnsemblFungi"/>
</dbReference>
<dbReference type="GO" id="GO:0030490">
    <property type="term" value="P:maturation of SSU-rRNA"/>
    <property type="evidence" value="ECO:0000318"/>
    <property type="project" value="GO_Central"/>
</dbReference>
<evidence type="ECO:0000256" key="5">
    <source>
        <dbReference type="ARBA" id="ARBA00023242"/>
    </source>
</evidence>
<comment type="similarity">
    <text evidence="3">Belongs to the TRM112 family.</text>
</comment>
<dbReference type="FunCoup" id="C8VFD1">
    <property type="interactions" value="818"/>
</dbReference>
<evidence type="ECO:0000313" key="9">
    <source>
        <dbReference type="Proteomes" id="UP000000560"/>
    </source>
</evidence>
<reference evidence="9" key="2">
    <citation type="journal article" date="2009" name="Fungal Genet. Biol.">
        <title>The 2008 update of the Aspergillus nidulans genome annotation: a community effort.</title>
        <authorList>
            <person name="Wortman J.R."/>
            <person name="Gilsenan J.M."/>
            <person name="Joardar V."/>
            <person name="Deegan J."/>
            <person name="Clutterbuck J."/>
            <person name="Andersen M.R."/>
            <person name="Archer D."/>
            <person name="Bencina M."/>
            <person name="Braus G."/>
            <person name="Coutinho P."/>
            <person name="von Dohren H."/>
            <person name="Doonan J."/>
            <person name="Driessen A.J."/>
            <person name="Durek P."/>
            <person name="Espeso E."/>
            <person name="Fekete E."/>
            <person name="Flipphi M."/>
            <person name="Estrada C.G."/>
            <person name="Geysens S."/>
            <person name="Goldman G."/>
            <person name="de Groot P.W."/>
            <person name="Hansen K."/>
            <person name="Harris S.D."/>
            <person name="Heinekamp T."/>
            <person name="Helmstaedt K."/>
            <person name="Henrissat B."/>
            <person name="Hofmann G."/>
            <person name="Homan T."/>
            <person name="Horio T."/>
            <person name="Horiuchi H."/>
            <person name="James S."/>
            <person name="Jones M."/>
            <person name="Karaffa L."/>
            <person name="Karanyi Z."/>
            <person name="Kato M."/>
            <person name="Keller N."/>
            <person name="Kelly D.E."/>
            <person name="Kiel J.A."/>
            <person name="Kim J.M."/>
            <person name="van der Klei I.J."/>
            <person name="Klis F.M."/>
            <person name="Kovalchuk A."/>
            <person name="Krasevec N."/>
            <person name="Kubicek C.P."/>
            <person name="Liu B."/>
            <person name="Maccabe A."/>
            <person name="Meyer V."/>
            <person name="Mirabito P."/>
            <person name="Miskei M."/>
            <person name="Mos M."/>
            <person name="Mullins J."/>
            <person name="Nelson D.R."/>
            <person name="Nielsen J."/>
            <person name="Oakley B.R."/>
            <person name="Osmani S.A."/>
            <person name="Pakula T."/>
            <person name="Paszewski A."/>
            <person name="Paulsen I."/>
            <person name="Pilsyk S."/>
            <person name="Pocsi I."/>
            <person name="Punt P.J."/>
            <person name="Ram A.F."/>
            <person name="Ren Q."/>
            <person name="Robellet X."/>
            <person name="Robson G."/>
            <person name="Seiboth B."/>
            <person name="van Solingen P."/>
            <person name="Specht T."/>
            <person name="Sun J."/>
            <person name="Taheri-Talesh N."/>
            <person name="Takeshita N."/>
            <person name="Ussery D."/>
            <person name="vanKuyk P.A."/>
            <person name="Visser H."/>
            <person name="van de Vondervoort P.J."/>
            <person name="de Vries R.P."/>
            <person name="Walton J."/>
            <person name="Xiang X."/>
            <person name="Xiong Y."/>
            <person name="Zeng A.P."/>
            <person name="Brandt B.W."/>
            <person name="Cornell M.J."/>
            <person name="van den Hondel C.A."/>
            <person name="Visser J."/>
            <person name="Oliver S.G."/>
            <person name="Turner G."/>
        </authorList>
    </citation>
    <scope>GENOME REANNOTATION</scope>
    <source>
        <strain evidence="9">FGSC A4 / ATCC 38163 / CBS 112.46 / NRRL 194 / M139</strain>
    </source>
</reference>
<evidence type="ECO:0000256" key="1">
    <source>
        <dbReference type="ARBA" id="ARBA00004123"/>
    </source>
</evidence>
<protein>
    <recommendedName>
        <fullName evidence="6">Multifunctional methyltransferase subunit trm112</fullName>
    </recommendedName>
    <alternativeName>
        <fullName evidence="7">eRF1 methyltransferase subunit trm112</fullName>
    </alternativeName>
</protein>
<dbReference type="GO" id="GO:0016435">
    <property type="term" value="F:rRNA (guanine) methyltransferase activity"/>
    <property type="evidence" value="ECO:0007669"/>
    <property type="project" value="EnsemblFungi"/>
</dbReference>
<sequence>MKLLTANFLTCAVKACKGSPAAFPLHFRDVELELQEVDFQPEFIRNIIPRVDWEALHRMGTELNFPNIPETKPEGAALENEQLLRDLHRLLLETQVAEGKLICGNCGHEYMVKEGIANFLLPSHLGSRVCSFFLSRRSLMSPLFEFSMIAPPSCQPAQYLNSHLYATIYELQRIESETLHTWLDN</sequence>
<evidence type="ECO:0000256" key="4">
    <source>
        <dbReference type="ARBA" id="ARBA00022490"/>
    </source>
</evidence>
<dbReference type="PANTHER" id="PTHR12773">
    <property type="entry name" value="UPF0315 PROTEIN-RELATED"/>
    <property type="match status" value="1"/>
</dbReference>
<evidence type="ECO:0000256" key="2">
    <source>
        <dbReference type="ARBA" id="ARBA00004496"/>
    </source>
</evidence>
<dbReference type="InterPro" id="IPR039127">
    <property type="entry name" value="Trm112"/>
</dbReference>
<keyword evidence="4" id="KW-0963">Cytoplasm</keyword>
<evidence type="ECO:0000313" key="8">
    <source>
        <dbReference type="EMBL" id="CBF81172.1"/>
    </source>
</evidence>
<keyword evidence="8" id="KW-0489">Methyltransferase</keyword>
<dbReference type="HOGENOM" id="CLU_086140_0_0_1"/>
<dbReference type="EMBL" id="BN001305">
    <property type="protein sequence ID" value="CBF81172.1"/>
    <property type="molecule type" value="Genomic_DNA"/>
</dbReference>
<comment type="subcellular location">
    <subcellularLocation>
        <location evidence="2">Cytoplasm</location>
    </subcellularLocation>
    <subcellularLocation>
        <location evidence="1">Nucleus</location>
    </subcellularLocation>
</comment>
<dbReference type="GO" id="GO:0008276">
    <property type="term" value="F:protein methyltransferase activity"/>
    <property type="evidence" value="ECO:0007669"/>
    <property type="project" value="EnsemblFungi"/>
</dbReference>
<name>C8VFD1_EMENI</name>
<dbReference type="OMA" id="NMLTSKC"/>
<dbReference type="STRING" id="227321.C8VFD1"/>
<dbReference type="GO" id="GO:0005737">
    <property type="term" value="C:cytoplasm"/>
    <property type="evidence" value="ECO:0000318"/>
    <property type="project" value="GO_Central"/>
</dbReference>
<dbReference type="GO" id="GO:0030488">
    <property type="term" value="P:tRNA methylation"/>
    <property type="evidence" value="ECO:0007669"/>
    <property type="project" value="EnsemblFungi"/>
</dbReference>
<dbReference type="GO" id="GO:0070476">
    <property type="term" value="P:rRNA (guanine-N7)-methylation"/>
    <property type="evidence" value="ECO:0007669"/>
    <property type="project" value="EnsemblFungi"/>
</dbReference>
<evidence type="ECO:0000256" key="3">
    <source>
        <dbReference type="ARBA" id="ARBA00007980"/>
    </source>
</evidence>
<keyword evidence="8" id="KW-0808">Transferase</keyword>
<dbReference type="GO" id="GO:0141106">
    <property type="term" value="F:tRNA methyltransferase activator activity"/>
    <property type="evidence" value="ECO:0000318"/>
    <property type="project" value="GO_Central"/>
</dbReference>
<dbReference type="GO" id="GO:2000234">
    <property type="term" value="P:positive regulation of rRNA processing"/>
    <property type="evidence" value="ECO:0000318"/>
    <property type="project" value="GO_Central"/>
</dbReference>
<dbReference type="Gene3D" id="2.20.25.10">
    <property type="match status" value="1"/>
</dbReference>
<dbReference type="GO" id="GO:0005634">
    <property type="term" value="C:nucleus"/>
    <property type="evidence" value="ECO:0000318"/>
    <property type="project" value="GO_Central"/>
</dbReference>
<dbReference type="OrthoDB" id="2187549at2759"/>
<keyword evidence="5" id="KW-0539">Nucleus</keyword>